<dbReference type="AlphaFoldDB" id="A0ABD0Q1G6"/>
<evidence type="ECO:0000313" key="2">
    <source>
        <dbReference type="EMBL" id="KAL0180104.1"/>
    </source>
</evidence>
<feature type="non-terminal residue" evidence="2">
    <location>
        <position position="111"/>
    </location>
</feature>
<organism evidence="2 3">
    <name type="scientific">Cirrhinus mrigala</name>
    <name type="common">Mrigala</name>
    <dbReference type="NCBI Taxonomy" id="683832"/>
    <lineage>
        <taxon>Eukaryota</taxon>
        <taxon>Metazoa</taxon>
        <taxon>Chordata</taxon>
        <taxon>Craniata</taxon>
        <taxon>Vertebrata</taxon>
        <taxon>Euteleostomi</taxon>
        <taxon>Actinopterygii</taxon>
        <taxon>Neopterygii</taxon>
        <taxon>Teleostei</taxon>
        <taxon>Ostariophysi</taxon>
        <taxon>Cypriniformes</taxon>
        <taxon>Cyprinidae</taxon>
        <taxon>Labeoninae</taxon>
        <taxon>Labeonini</taxon>
        <taxon>Cirrhinus</taxon>
    </lineage>
</organism>
<dbReference type="Proteomes" id="UP001529510">
    <property type="component" value="Unassembled WGS sequence"/>
</dbReference>
<gene>
    <name evidence="2" type="ORF">M9458_025546</name>
</gene>
<feature type="compositionally biased region" description="Low complexity" evidence="1">
    <location>
        <begin position="21"/>
        <end position="30"/>
    </location>
</feature>
<evidence type="ECO:0000313" key="3">
    <source>
        <dbReference type="Proteomes" id="UP001529510"/>
    </source>
</evidence>
<reference evidence="2 3" key="1">
    <citation type="submission" date="2024-05" db="EMBL/GenBank/DDBJ databases">
        <title>Genome sequencing and assembly of Indian major carp, Cirrhinus mrigala (Hamilton, 1822).</title>
        <authorList>
            <person name="Mohindra V."/>
            <person name="Chowdhury L.M."/>
            <person name="Lal K."/>
            <person name="Jena J.K."/>
        </authorList>
    </citation>
    <scope>NUCLEOTIDE SEQUENCE [LARGE SCALE GENOMIC DNA]</scope>
    <source>
        <strain evidence="2">CM1030</strain>
        <tissue evidence="2">Blood</tissue>
    </source>
</reference>
<feature type="compositionally biased region" description="Polar residues" evidence="1">
    <location>
        <begin position="70"/>
        <end position="81"/>
    </location>
</feature>
<proteinExistence type="predicted"/>
<name>A0ABD0Q1G6_CIRMR</name>
<protein>
    <submittedName>
        <fullName evidence="2">Uncharacterized protein</fullName>
    </submittedName>
</protein>
<sequence length="111" mass="12272">MWPSAYNCRRLVRLTASNLSRRSLSNTSSPSHHHPPPPSSLNTNSGCQTHMRLQSGWPVTRAGRRGCTGSRWTTSHVSQSRTHSHPAGRIVCWTGVTAGRGSESIHWTEQT</sequence>
<accession>A0ABD0Q1G6</accession>
<dbReference type="EMBL" id="JAMKFB020000012">
    <property type="protein sequence ID" value="KAL0180104.1"/>
    <property type="molecule type" value="Genomic_DNA"/>
</dbReference>
<keyword evidence="3" id="KW-1185">Reference proteome</keyword>
<comment type="caution">
    <text evidence="2">The sequence shown here is derived from an EMBL/GenBank/DDBJ whole genome shotgun (WGS) entry which is preliminary data.</text>
</comment>
<evidence type="ECO:0000256" key="1">
    <source>
        <dbReference type="SAM" id="MobiDB-lite"/>
    </source>
</evidence>
<feature type="region of interest" description="Disordered" evidence="1">
    <location>
        <begin position="21"/>
        <end position="84"/>
    </location>
</feature>